<dbReference type="PANTHER" id="PTHR47012:SF1">
    <property type="entry name" value="LAMIN TAIL DOMAIN-CONTAINING PROTEIN 1"/>
    <property type="match status" value="1"/>
</dbReference>
<comment type="caution">
    <text evidence="2">The sequence shown here is derived from an EMBL/GenBank/DDBJ whole genome shotgun (WGS) entry which is preliminary data.</text>
</comment>
<proteinExistence type="predicted"/>
<keyword evidence="3" id="KW-1185">Reference proteome</keyword>
<gene>
    <name evidence="2" type="ORF">GDO81_024233</name>
</gene>
<dbReference type="SUPFAM" id="SSF74853">
    <property type="entry name" value="Lamin A/C globular tail domain"/>
    <property type="match status" value="1"/>
</dbReference>
<dbReference type="AlphaFoldDB" id="A0AAV6YPG0"/>
<feature type="compositionally biased region" description="Polar residues" evidence="1">
    <location>
        <begin position="205"/>
        <end position="227"/>
    </location>
</feature>
<dbReference type="Proteomes" id="UP000824782">
    <property type="component" value="Unassembled WGS sequence"/>
</dbReference>
<protein>
    <submittedName>
        <fullName evidence="2">Uncharacterized protein</fullName>
    </submittedName>
</protein>
<name>A0AAV6YPG0_ENGPU</name>
<reference evidence="2" key="1">
    <citation type="thesis" date="2020" institute="ProQuest LLC" country="789 East Eisenhower Parkway, Ann Arbor, MI, USA">
        <title>Comparative Genomics and Chromosome Evolution.</title>
        <authorList>
            <person name="Mudd A.B."/>
        </authorList>
    </citation>
    <scope>NUCLEOTIDE SEQUENCE</scope>
    <source>
        <strain evidence="2">237g6f4</strain>
        <tissue evidence="2">Blood</tissue>
    </source>
</reference>
<feature type="non-terminal residue" evidence="2">
    <location>
        <position position="255"/>
    </location>
</feature>
<evidence type="ECO:0000256" key="1">
    <source>
        <dbReference type="SAM" id="MobiDB-lite"/>
    </source>
</evidence>
<evidence type="ECO:0000313" key="2">
    <source>
        <dbReference type="EMBL" id="KAG8537595.1"/>
    </source>
</evidence>
<evidence type="ECO:0000313" key="3">
    <source>
        <dbReference type="Proteomes" id="UP000824782"/>
    </source>
</evidence>
<dbReference type="Gene3D" id="2.60.40.1260">
    <property type="entry name" value="Lamin Tail domain"/>
    <property type="match status" value="1"/>
</dbReference>
<organism evidence="2 3">
    <name type="scientific">Engystomops pustulosus</name>
    <name type="common">Tungara frog</name>
    <name type="synonym">Physalaemus pustulosus</name>
    <dbReference type="NCBI Taxonomy" id="76066"/>
    <lineage>
        <taxon>Eukaryota</taxon>
        <taxon>Metazoa</taxon>
        <taxon>Chordata</taxon>
        <taxon>Craniata</taxon>
        <taxon>Vertebrata</taxon>
        <taxon>Euteleostomi</taxon>
        <taxon>Amphibia</taxon>
        <taxon>Batrachia</taxon>
        <taxon>Anura</taxon>
        <taxon>Neobatrachia</taxon>
        <taxon>Hyloidea</taxon>
        <taxon>Leptodactylidae</taxon>
        <taxon>Leiuperinae</taxon>
        <taxon>Engystomops</taxon>
    </lineage>
</organism>
<dbReference type="EMBL" id="WNYA01028643">
    <property type="protein sequence ID" value="KAG8537595.1"/>
    <property type="molecule type" value="Genomic_DNA"/>
</dbReference>
<dbReference type="GO" id="GO:0005635">
    <property type="term" value="C:nuclear envelope"/>
    <property type="evidence" value="ECO:0007669"/>
    <property type="project" value="TreeGrafter"/>
</dbReference>
<feature type="non-terminal residue" evidence="2">
    <location>
        <position position="1"/>
    </location>
</feature>
<dbReference type="InterPro" id="IPR036415">
    <property type="entry name" value="Lamin_tail_dom_sf"/>
</dbReference>
<feature type="compositionally biased region" description="Polar residues" evidence="1">
    <location>
        <begin position="177"/>
        <end position="190"/>
    </location>
</feature>
<sequence>EVNLVVGTIKGAIFSLLLLFVSYVEASRYKKHGDLALILSLPQHSTSLLTQYHLFYIQSQVWASASGVPHKPPTDYLWKEQNKFVTEPKCTTILCNPNGQAVAWFTPLRDKTRKSLEKYEIFNSDPKITSADLMKEPNLEVTSDGRIRAPRSPPACGRLEKVPRLLRREKISPSVLPVTSSPWTQSTASPTHPDFNPGHLVSLGSDESSLCRQTRSLTAKTAPSSDIQGMGHRSEKDPSGSQRHKNYRGPIRSAG</sequence>
<dbReference type="InterPro" id="IPR042840">
    <property type="entry name" value="LMNTD1"/>
</dbReference>
<dbReference type="PANTHER" id="PTHR47012">
    <property type="entry name" value="LAMIN TAIL DOMAIN-CONTAINING PROTEIN 1"/>
    <property type="match status" value="1"/>
</dbReference>
<accession>A0AAV6YPG0</accession>
<dbReference type="GO" id="GO:0005737">
    <property type="term" value="C:cytoplasm"/>
    <property type="evidence" value="ECO:0007669"/>
    <property type="project" value="TreeGrafter"/>
</dbReference>
<feature type="region of interest" description="Disordered" evidence="1">
    <location>
        <begin position="176"/>
        <end position="255"/>
    </location>
</feature>